<protein>
    <submittedName>
        <fullName evidence="1">Uncharacterized protein</fullName>
    </submittedName>
</protein>
<dbReference type="AlphaFoldDB" id="A0A0L8FLW3"/>
<organism evidence="1">
    <name type="scientific">Octopus bimaculoides</name>
    <name type="common">California two-spotted octopus</name>
    <dbReference type="NCBI Taxonomy" id="37653"/>
    <lineage>
        <taxon>Eukaryota</taxon>
        <taxon>Metazoa</taxon>
        <taxon>Spiralia</taxon>
        <taxon>Lophotrochozoa</taxon>
        <taxon>Mollusca</taxon>
        <taxon>Cephalopoda</taxon>
        <taxon>Coleoidea</taxon>
        <taxon>Octopodiformes</taxon>
        <taxon>Octopoda</taxon>
        <taxon>Incirrata</taxon>
        <taxon>Octopodidae</taxon>
        <taxon>Octopus</taxon>
    </lineage>
</organism>
<name>A0A0L8FLW3_OCTBM</name>
<reference evidence="1" key="1">
    <citation type="submission" date="2015-07" db="EMBL/GenBank/DDBJ databases">
        <title>MeaNS - Measles Nucleotide Surveillance Program.</title>
        <authorList>
            <person name="Tran T."/>
            <person name="Druce J."/>
        </authorList>
    </citation>
    <scope>NUCLEOTIDE SEQUENCE</scope>
    <source>
        <strain evidence="1">UCB-OBI-ISO-001</strain>
        <tissue evidence="1">Gonad</tissue>
    </source>
</reference>
<gene>
    <name evidence="1" type="ORF">OCBIM_22014809mg</name>
</gene>
<proteinExistence type="predicted"/>
<accession>A0A0L8FLW3</accession>
<evidence type="ECO:0000313" key="1">
    <source>
        <dbReference type="EMBL" id="KOF65638.1"/>
    </source>
</evidence>
<dbReference type="EMBL" id="KQ429094">
    <property type="protein sequence ID" value="KOF65638.1"/>
    <property type="molecule type" value="Genomic_DNA"/>
</dbReference>
<sequence>MYECVCACVCVCVCVCVSYECGVYKSVHERVVCAKNVCVRLCECLCCVTLSGNIYLAFSMCMNECVIHTRVRLWMQEWPCVSSSSERQHYCTLSNHLPTLVLIHDKVNNLIKFNITSIRLNTY</sequence>